<dbReference type="RefSeq" id="WP_149670580.1">
    <property type="nucleotide sequence ID" value="NZ_VTUZ01000008.1"/>
</dbReference>
<keyword evidence="2" id="KW-1185">Reference proteome</keyword>
<dbReference type="Proteomes" id="UP000325273">
    <property type="component" value="Unassembled WGS sequence"/>
</dbReference>
<sequence length="138" mass="15143">MNDMGLQSLHIAVDVFDTRTDPTHPEPFEQSYLDALSGEGIDLPAFLTGWRRAMDDDLYALASALHCQRDPIHVRGLLHRLSGAVGLVGGLGLMEALRRASVSPLDHDTGLIEALIDRARNLVKQLETTPVAHRDTQP</sequence>
<organism evidence="1 2">
    <name type="scientific">Paraburkholderia panacisoli</name>
    <dbReference type="NCBI Taxonomy" id="2603818"/>
    <lineage>
        <taxon>Bacteria</taxon>
        <taxon>Pseudomonadati</taxon>
        <taxon>Pseudomonadota</taxon>
        <taxon>Betaproteobacteria</taxon>
        <taxon>Burkholderiales</taxon>
        <taxon>Burkholderiaceae</taxon>
        <taxon>Paraburkholderia</taxon>
    </lineage>
</organism>
<dbReference type="AlphaFoldDB" id="A0A5B0H9H9"/>
<reference evidence="1 2" key="1">
    <citation type="submission" date="2019-08" db="EMBL/GenBank/DDBJ databases">
        <title>Paraburkholderia sp. DCY113.</title>
        <authorList>
            <person name="Kang J."/>
        </authorList>
    </citation>
    <scope>NUCLEOTIDE SEQUENCE [LARGE SCALE GENOMIC DNA]</scope>
    <source>
        <strain evidence="1 2">DCY113</strain>
    </source>
</reference>
<protein>
    <recommendedName>
        <fullName evidence="3">Hpt domain-containing protein</fullName>
    </recommendedName>
</protein>
<dbReference type="EMBL" id="VTUZ01000008">
    <property type="protein sequence ID" value="KAA1011684.1"/>
    <property type="molecule type" value="Genomic_DNA"/>
</dbReference>
<accession>A0A5B0H9H9</accession>
<evidence type="ECO:0008006" key="3">
    <source>
        <dbReference type="Google" id="ProtNLM"/>
    </source>
</evidence>
<dbReference type="SUPFAM" id="SSF47226">
    <property type="entry name" value="Histidine-containing phosphotransfer domain, HPT domain"/>
    <property type="match status" value="1"/>
</dbReference>
<dbReference type="InterPro" id="IPR036641">
    <property type="entry name" value="HPT_dom_sf"/>
</dbReference>
<comment type="caution">
    <text evidence="1">The sequence shown here is derived from an EMBL/GenBank/DDBJ whole genome shotgun (WGS) entry which is preliminary data.</text>
</comment>
<gene>
    <name evidence="1" type="ORF">FVF58_14405</name>
</gene>
<name>A0A5B0H9H9_9BURK</name>
<proteinExistence type="predicted"/>
<evidence type="ECO:0000313" key="1">
    <source>
        <dbReference type="EMBL" id="KAA1011684.1"/>
    </source>
</evidence>
<dbReference type="GO" id="GO:0000160">
    <property type="term" value="P:phosphorelay signal transduction system"/>
    <property type="evidence" value="ECO:0007669"/>
    <property type="project" value="InterPro"/>
</dbReference>
<evidence type="ECO:0000313" key="2">
    <source>
        <dbReference type="Proteomes" id="UP000325273"/>
    </source>
</evidence>